<evidence type="ECO:0000256" key="5">
    <source>
        <dbReference type="ARBA" id="ARBA00022679"/>
    </source>
</evidence>
<keyword evidence="8 11" id="KW-0067">ATP-binding</keyword>
<gene>
    <name evidence="11" type="primary">nadD</name>
    <name evidence="13" type="ORF">A4S15_12720</name>
</gene>
<comment type="pathway">
    <text evidence="2 11">Cofactor biosynthesis; NAD(+) biosynthesis; deamido-NAD(+) from nicotinate D-ribonucleotide: step 1/1.</text>
</comment>
<evidence type="ECO:0000256" key="6">
    <source>
        <dbReference type="ARBA" id="ARBA00022695"/>
    </source>
</evidence>
<dbReference type="GO" id="GO:0005524">
    <property type="term" value="F:ATP binding"/>
    <property type="evidence" value="ECO:0007669"/>
    <property type="project" value="UniProtKB-KW"/>
</dbReference>
<accession>A0A1W9HUK1</accession>
<evidence type="ECO:0000256" key="2">
    <source>
        <dbReference type="ARBA" id="ARBA00005019"/>
    </source>
</evidence>
<comment type="function">
    <text evidence="1 11">Catalyzes the reversible adenylation of nicotinate mononucleotide (NaMN) to nicotinic acid adenine dinucleotide (NaAD).</text>
</comment>
<keyword evidence="6 11" id="KW-0548">Nucleotidyltransferase</keyword>
<evidence type="ECO:0000256" key="11">
    <source>
        <dbReference type="HAMAP-Rule" id="MF_00244"/>
    </source>
</evidence>
<dbReference type="GO" id="GO:0009435">
    <property type="term" value="P:NAD+ biosynthetic process"/>
    <property type="evidence" value="ECO:0007669"/>
    <property type="project" value="UniProtKB-UniRule"/>
</dbReference>
<evidence type="ECO:0000256" key="10">
    <source>
        <dbReference type="ARBA" id="ARBA00048721"/>
    </source>
</evidence>
<evidence type="ECO:0000256" key="8">
    <source>
        <dbReference type="ARBA" id="ARBA00022840"/>
    </source>
</evidence>
<dbReference type="PANTHER" id="PTHR39321:SF3">
    <property type="entry name" value="PHOSPHOPANTETHEINE ADENYLYLTRANSFERASE"/>
    <property type="match status" value="1"/>
</dbReference>
<evidence type="ECO:0000313" key="13">
    <source>
        <dbReference type="EMBL" id="OQW51098.1"/>
    </source>
</evidence>
<evidence type="ECO:0000256" key="9">
    <source>
        <dbReference type="ARBA" id="ARBA00023027"/>
    </source>
</evidence>
<proteinExistence type="inferred from homology"/>
<evidence type="ECO:0000256" key="1">
    <source>
        <dbReference type="ARBA" id="ARBA00002324"/>
    </source>
</evidence>
<protein>
    <recommendedName>
        <fullName evidence="11">Probable nicotinate-nucleotide adenylyltransferase</fullName>
        <ecNumber evidence="11">2.7.7.18</ecNumber>
    </recommendedName>
    <alternativeName>
        <fullName evidence="11">Deamido-NAD(+) diphosphorylase</fullName>
    </alternativeName>
    <alternativeName>
        <fullName evidence="11">Deamido-NAD(+) pyrophosphorylase</fullName>
    </alternativeName>
    <alternativeName>
        <fullName evidence="11">Nicotinate mononucleotide adenylyltransferase</fullName>
        <shortName evidence="11">NaMN adenylyltransferase</shortName>
    </alternativeName>
</protein>
<dbReference type="EMBL" id="LWDL01000022">
    <property type="protein sequence ID" value="OQW51098.1"/>
    <property type="molecule type" value="Genomic_DNA"/>
</dbReference>
<dbReference type="NCBIfam" id="NF000845">
    <property type="entry name" value="PRK00071.2-4"/>
    <property type="match status" value="1"/>
</dbReference>
<dbReference type="InterPro" id="IPR005248">
    <property type="entry name" value="NadD/NMNAT"/>
</dbReference>
<organism evidence="13 14">
    <name type="scientific">Candidatus Raskinella chloraquaticus</name>
    <dbReference type="NCBI Taxonomy" id="1951219"/>
    <lineage>
        <taxon>Bacteria</taxon>
        <taxon>Pseudomonadati</taxon>
        <taxon>Pseudomonadota</taxon>
        <taxon>Alphaproteobacteria</taxon>
        <taxon>Hyphomicrobiales</taxon>
        <taxon>Phreatobacteraceae</taxon>
        <taxon>Candidatus Raskinella</taxon>
    </lineage>
</organism>
<evidence type="ECO:0000256" key="4">
    <source>
        <dbReference type="ARBA" id="ARBA00022642"/>
    </source>
</evidence>
<dbReference type="Pfam" id="PF01467">
    <property type="entry name" value="CTP_transf_like"/>
    <property type="match status" value="1"/>
</dbReference>
<name>A0A1W9HUK1_9HYPH</name>
<dbReference type="GO" id="GO:0004515">
    <property type="term" value="F:nicotinate-nucleotide adenylyltransferase activity"/>
    <property type="evidence" value="ECO:0007669"/>
    <property type="project" value="UniProtKB-UniRule"/>
</dbReference>
<feature type="domain" description="Cytidyltransferase-like" evidence="12">
    <location>
        <begin position="15"/>
        <end position="195"/>
    </location>
</feature>
<dbReference type="InterPro" id="IPR004821">
    <property type="entry name" value="Cyt_trans-like"/>
</dbReference>
<dbReference type="InterPro" id="IPR014729">
    <property type="entry name" value="Rossmann-like_a/b/a_fold"/>
</dbReference>
<dbReference type="EC" id="2.7.7.18" evidence="11"/>
<dbReference type="Gene3D" id="3.40.50.620">
    <property type="entry name" value="HUPs"/>
    <property type="match status" value="1"/>
</dbReference>
<comment type="similarity">
    <text evidence="3 11">Belongs to the NadD family.</text>
</comment>
<dbReference type="NCBIfam" id="NF000843">
    <property type="entry name" value="PRK00071.2-2"/>
    <property type="match status" value="1"/>
</dbReference>
<dbReference type="NCBIfam" id="TIGR00482">
    <property type="entry name" value="nicotinate (nicotinamide) nucleotide adenylyltransferase"/>
    <property type="match status" value="1"/>
</dbReference>
<dbReference type="CDD" id="cd02165">
    <property type="entry name" value="NMNAT"/>
    <property type="match status" value="1"/>
</dbReference>
<evidence type="ECO:0000256" key="3">
    <source>
        <dbReference type="ARBA" id="ARBA00009014"/>
    </source>
</evidence>
<dbReference type="AlphaFoldDB" id="A0A1W9HUK1"/>
<dbReference type="SUPFAM" id="SSF52374">
    <property type="entry name" value="Nucleotidylyl transferase"/>
    <property type="match status" value="1"/>
</dbReference>
<evidence type="ECO:0000256" key="7">
    <source>
        <dbReference type="ARBA" id="ARBA00022741"/>
    </source>
</evidence>
<sequence length="202" mass="22356">MVSLPAHAAGQRIGLFGGSFNPVHAGHVAVMTTALARLALDRLWVLVTPGNPLKDSARLPDVATRTAALRSLIADPRIIISDIEARAGLRYSCDTIDYLTRRCPHVRFVWVMGADNLAHFHRWQDWERIAATVPLAIIDRPGASYAPLSSRAAQALRACRRRERDADQLALMAPPAWIFLHARRMPQSSTMLRERKGADHSG</sequence>
<dbReference type="HAMAP" id="MF_00244">
    <property type="entry name" value="NaMN_adenylyltr"/>
    <property type="match status" value="1"/>
</dbReference>
<keyword evidence="5 11" id="KW-0808">Transferase</keyword>
<keyword evidence="4 11" id="KW-0662">Pyridine nucleotide biosynthesis</keyword>
<evidence type="ECO:0000313" key="14">
    <source>
        <dbReference type="Proteomes" id="UP000192872"/>
    </source>
</evidence>
<dbReference type="UniPathway" id="UPA00253">
    <property type="reaction ID" value="UER00332"/>
</dbReference>
<keyword evidence="9 11" id="KW-0520">NAD</keyword>
<dbReference type="PANTHER" id="PTHR39321">
    <property type="entry name" value="NICOTINATE-NUCLEOTIDE ADENYLYLTRANSFERASE-RELATED"/>
    <property type="match status" value="1"/>
</dbReference>
<dbReference type="Proteomes" id="UP000192872">
    <property type="component" value="Unassembled WGS sequence"/>
</dbReference>
<comment type="caution">
    <text evidence="13">The sequence shown here is derived from an EMBL/GenBank/DDBJ whole genome shotgun (WGS) entry which is preliminary data.</text>
</comment>
<comment type="catalytic activity">
    <reaction evidence="10 11">
        <text>nicotinate beta-D-ribonucleotide + ATP + H(+) = deamido-NAD(+) + diphosphate</text>
        <dbReference type="Rhea" id="RHEA:22860"/>
        <dbReference type="ChEBI" id="CHEBI:15378"/>
        <dbReference type="ChEBI" id="CHEBI:30616"/>
        <dbReference type="ChEBI" id="CHEBI:33019"/>
        <dbReference type="ChEBI" id="CHEBI:57502"/>
        <dbReference type="ChEBI" id="CHEBI:58437"/>
        <dbReference type="EC" id="2.7.7.18"/>
    </reaction>
</comment>
<evidence type="ECO:0000259" key="12">
    <source>
        <dbReference type="Pfam" id="PF01467"/>
    </source>
</evidence>
<keyword evidence="7 11" id="KW-0547">Nucleotide-binding</keyword>
<dbReference type="STRING" id="1827387.A4S15_12720"/>
<reference evidence="13 14" key="1">
    <citation type="journal article" date="2017" name="Water Res.">
        <title>Comammox in drinking water systems.</title>
        <authorList>
            <person name="Wang Y."/>
            <person name="Ma L."/>
            <person name="Mao Y."/>
            <person name="Jiang X."/>
            <person name="Xia Y."/>
            <person name="Yu K."/>
            <person name="Li B."/>
            <person name="Zhang T."/>
        </authorList>
    </citation>
    <scope>NUCLEOTIDE SEQUENCE [LARGE SCALE GENOMIC DNA]</scope>
    <source>
        <strain evidence="13">SG_bin8</strain>
    </source>
</reference>